<dbReference type="Proteomes" id="UP001316803">
    <property type="component" value="Unassembled WGS sequence"/>
</dbReference>
<accession>A0AAN8EQ87</accession>
<name>A0AAN8EQ87_9EURO</name>
<feature type="region of interest" description="Disordered" evidence="2">
    <location>
        <begin position="31"/>
        <end position="50"/>
    </location>
</feature>
<organism evidence="4 5">
    <name type="scientific">Knufia fluminis</name>
    <dbReference type="NCBI Taxonomy" id="191047"/>
    <lineage>
        <taxon>Eukaryota</taxon>
        <taxon>Fungi</taxon>
        <taxon>Dikarya</taxon>
        <taxon>Ascomycota</taxon>
        <taxon>Pezizomycotina</taxon>
        <taxon>Eurotiomycetes</taxon>
        <taxon>Chaetothyriomycetidae</taxon>
        <taxon>Chaetothyriales</taxon>
        <taxon>Trichomeriaceae</taxon>
        <taxon>Knufia</taxon>
    </lineage>
</organism>
<evidence type="ECO:0000256" key="2">
    <source>
        <dbReference type="SAM" id="MobiDB-lite"/>
    </source>
</evidence>
<proteinExistence type="inferred from homology"/>
<dbReference type="Pfam" id="PF01370">
    <property type="entry name" value="Epimerase"/>
    <property type="match status" value="1"/>
</dbReference>
<comment type="caution">
    <text evidence="4">The sequence shown here is derived from an EMBL/GenBank/DDBJ whole genome shotgun (WGS) entry which is preliminary data.</text>
</comment>
<evidence type="ECO:0000259" key="3">
    <source>
        <dbReference type="Pfam" id="PF01370"/>
    </source>
</evidence>
<protein>
    <recommendedName>
        <fullName evidence="3">NAD-dependent epimerase/dehydratase domain-containing protein</fullName>
    </recommendedName>
</protein>
<evidence type="ECO:0000313" key="4">
    <source>
        <dbReference type="EMBL" id="KAK5953640.1"/>
    </source>
</evidence>
<dbReference type="PANTHER" id="PTHR43000">
    <property type="entry name" value="DTDP-D-GLUCOSE 4,6-DEHYDRATASE-RELATED"/>
    <property type="match status" value="1"/>
</dbReference>
<dbReference type="AlphaFoldDB" id="A0AAN8EQ87"/>
<dbReference type="InterPro" id="IPR036291">
    <property type="entry name" value="NAD(P)-bd_dom_sf"/>
</dbReference>
<comment type="similarity">
    <text evidence="1">Belongs to the NAD(P)-dependent epimerase/dehydratase family.</text>
</comment>
<evidence type="ECO:0000313" key="5">
    <source>
        <dbReference type="Proteomes" id="UP001316803"/>
    </source>
</evidence>
<keyword evidence="5" id="KW-1185">Reference proteome</keyword>
<dbReference type="SUPFAM" id="SSF51735">
    <property type="entry name" value="NAD(P)-binding Rossmann-fold domains"/>
    <property type="match status" value="1"/>
</dbReference>
<dbReference type="Gene3D" id="3.40.50.720">
    <property type="entry name" value="NAD(P)-binding Rossmann-like Domain"/>
    <property type="match status" value="1"/>
</dbReference>
<reference evidence="4 5" key="1">
    <citation type="submission" date="2022-12" db="EMBL/GenBank/DDBJ databases">
        <title>Genomic features and morphological characterization of a novel Knufia sp. strain isolated from spacecraft assembly facility.</title>
        <authorList>
            <person name="Teixeira M."/>
            <person name="Chander A.M."/>
            <person name="Stajich J.E."/>
            <person name="Venkateswaran K."/>
        </authorList>
    </citation>
    <scope>NUCLEOTIDE SEQUENCE [LARGE SCALE GENOMIC DNA]</scope>
    <source>
        <strain evidence="4 5">FJI-L2-BK-P2</strain>
    </source>
</reference>
<dbReference type="EMBL" id="JAKLMC020000011">
    <property type="protein sequence ID" value="KAK5953640.1"/>
    <property type="molecule type" value="Genomic_DNA"/>
</dbReference>
<gene>
    <name evidence="4" type="ORF">OHC33_005584</name>
</gene>
<dbReference type="InterPro" id="IPR001509">
    <property type="entry name" value="Epimerase_deHydtase"/>
</dbReference>
<evidence type="ECO:0000256" key="1">
    <source>
        <dbReference type="ARBA" id="ARBA00007637"/>
    </source>
</evidence>
<sequence length="249" mass="27733">MFKLLAGKNQDAGHARPLVIFTSGCKDYGMTSRPGDPNLQPHTEHSPLNGPAYLRPRTEMSSTVFDYKDSFDAVLTRPTTFYGSSGTFYAPLFTMAQQAAHTTSTLTLHANPKSIMHGTHVNDVASAYVAIASASRKEVTGHVFNISSHRYETAAEVAAAVEKSYDIKVELVDPKGWSETEVESVRYLMDFSLWVDSSKLRQMTGWADQMPLFTEDFERYRKVFEAFAKDGDEKVVKMNRRVGAANDAK</sequence>
<feature type="domain" description="NAD-dependent epimerase/dehydratase" evidence="3">
    <location>
        <begin position="18"/>
        <end position="146"/>
    </location>
</feature>